<dbReference type="Proteomes" id="UP000615755">
    <property type="component" value="Unassembled WGS sequence"/>
</dbReference>
<evidence type="ECO:0000313" key="3">
    <source>
        <dbReference type="EMBL" id="MBE0368953.1"/>
    </source>
</evidence>
<evidence type="ECO:0000256" key="1">
    <source>
        <dbReference type="ARBA" id="ARBA00009437"/>
    </source>
</evidence>
<dbReference type="InterPro" id="IPR005119">
    <property type="entry name" value="LysR_subst-bd"/>
</dbReference>
<dbReference type="Pfam" id="PF03466">
    <property type="entry name" value="LysR_substrate"/>
    <property type="match status" value="1"/>
</dbReference>
<dbReference type="PANTHER" id="PTHR30537:SF3">
    <property type="entry name" value="TRANSCRIPTIONAL REGULATORY PROTEIN"/>
    <property type="match status" value="1"/>
</dbReference>
<name>A0ABR9ED92_9GAMM</name>
<sequence>MEQTSGVKLLLHTPKGFELTEAGEEIIEDVRLLDNISYTIARKLVGKDQRLSGSITITMPHDLFNYYLSDCLVQFRAQYPDIELNLSLTNSIQNLSLRESDIAIRFTKKPPEDLVGYNIAMLQHAVYSSKKLDNDTETSKNLILWNDEVVVPSWATERFKKCHIALKVDDLESMYKAVSAGFGVACMPCYLPRLLSDKNIKLLGYVDSLQSDWGLWVLNHVDVKNSMKVKLLRKVLIDTLNQKVHQFSG</sequence>
<dbReference type="PANTHER" id="PTHR30537">
    <property type="entry name" value="HTH-TYPE TRANSCRIPTIONAL REGULATOR"/>
    <property type="match status" value="1"/>
</dbReference>
<accession>A0ABR9ED92</accession>
<reference evidence="3 4" key="1">
    <citation type="submission" date="2015-03" db="EMBL/GenBank/DDBJ databases">
        <title>Genome sequence of Pseudoalteromonas aurantia.</title>
        <authorList>
            <person name="Xie B.-B."/>
            <person name="Rong J.-C."/>
            <person name="Qin Q.-L."/>
            <person name="Zhang Y.-Z."/>
        </authorList>
    </citation>
    <scope>NUCLEOTIDE SEQUENCE [LARGE SCALE GENOMIC DNA]</scope>
    <source>
        <strain evidence="3 4">208</strain>
    </source>
</reference>
<gene>
    <name evidence="3" type="ORF">PAUR_a2692</name>
</gene>
<dbReference type="EMBL" id="AQGV01000012">
    <property type="protein sequence ID" value="MBE0368953.1"/>
    <property type="molecule type" value="Genomic_DNA"/>
</dbReference>
<dbReference type="Gene3D" id="3.40.190.290">
    <property type="match status" value="1"/>
</dbReference>
<dbReference type="SUPFAM" id="SSF53850">
    <property type="entry name" value="Periplasmic binding protein-like II"/>
    <property type="match status" value="1"/>
</dbReference>
<organism evidence="3 4">
    <name type="scientific">Pseudoalteromonas aurantia 208</name>
    <dbReference type="NCBI Taxonomy" id="1314867"/>
    <lineage>
        <taxon>Bacteria</taxon>
        <taxon>Pseudomonadati</taxon>
        <taxon>Pseudomonadota</taxon>
        <taxon>Gammaproteobacteria</taxon>
        <taxon>Alteromonadales</taxon>
        <taxon>Pseudoalteromonadaceae</taxon>
        <taxon>Pseudoalteromonas</taxon>
    </lineage>
</organism>
<feature type="domain" description="LysR substrate-binding" evidence="2">
    <location>
        <begin position="49"/>
        <end position="236"/>
    </location>
</feature>
<evidence type="ECO:0000259" key="2">
    <source>
        <dbReference type="Pfam" id="PF03466"/>
    </source>
</evidence>
<comment type="caution">
    <text evidence="3">The sequence shown here is derived from an EMBL/GenBank/DDBJ whole genome shotgun (WGS) entry which is preliminary data.</text>
</comment>
<comment type="similarity">
    <text evidence="1">Belongs to the LysR transcriptional regulatory family.</text>
</comment>
<protein>
    <recommendedName>
        <fullName evidence="2">LysR substrate-binding domain-containing protein</fullName>
    </recommendedName>
</protein>
<keyword evidence="4" id="KW-1185">Reference proteome</keyword>
<dbReference type="InterPro" id="IPR058163">
    <property type="entry name" value="LysR-type_TF_proteobact-type"/>
</dbReference>
<evidence type="ECO:0000313" key="4">
    <source>
        <dbReference type="Proteomes" id="UP000615755"/>
    </source>
</evidence>
<proteinExistence type="inferred from homology"/>